<comment type="caution">
    <text evidence="1">The sequence shown here is derived from an EMBL/GenBank/DDBJ whole genome shotgun (WGS) entry which is preliminary data.</text>
</comment>
<protein>
    <submittedName>
        <fullName evidence="1">Uncharacterized protein</fullName>
    </submittedName>
</protein>
<keyword evidence="2" id="KW-1185">Reference proteome</keyword>
<proteinExistence type="predicted"/>
<evidence type="ECO:0000313" key="1">
    <source>
        <dbReference type="EMBL" id="POG64068.1"/>
    </source>
</evidence>
<reference evidence="1 2" key="2">
    <citation type="journal article" date="2018" name="New Phytol.">
        <title>High intraspecific genome diversity in the model arbuscular mycorrhizal symbiont Rhizophagus irregularis.</title>
        <authorList>
            <person name="Chen E.C.H."/>
            <person name="Morin E."/>
            <person name="Beaudet D."/>
            <person name="Noel J."/>
            <person name="Yildirir G."/>
            <person name="Ndikumana S."/>
            <person name="Charron P."/>
            <person name="St-Onge C."/>
            <person name="Giorgi J."/>
            <person name="Kruger M."/>
            <person name="Marton T."/>
            <person name="Ropars J."/>
            <person name="Grigoriev I.V."/>
            <person name="Hainaut M."/>
            <person name="Henrissat B."/>
            <person name="Roux C."/>
            <person name="Martin F."/>
            <person name="Corradi N."/>
        </authorList>
    </citation>
    <scope>NUCLEOTIDE SEQUENCE [LARGE SCALE GENOMIC DNA]</scope>
    <source>
        <strain evidence="1 2">DAOM 197198</strain>
    </source>
</reference>
<gene>
    <name evidence="1" type="ORF">GLOIN_2v1679208</name>
</gene>
<organism evidence="1 2">
    <name type="scientific">Rhizophagus irregularis (strain DAOM 181602 / DAOM 197198 / MUCL 43194)</name>
    <name type="common">Arbuscular mycorrhizal fungus</name>
    <name type="synonym">Glomus intraradices</name>
    <dbReference type="NCBI Taxonomy" id="747089"/>
    <lineage>
        <taxon>Eukaryota</taxon>
        <taxon>Fungi</taxon>
        <taxon>Fungi incertae sedis</taxon>
        <taxon>Mucoromycota</taxon>
        <taxon>Glomeromycotina</taxon>
        <taxon>Glomeromycetes</taxon>
        <taxon>Glomerales</taxon>
        <taxon>Glomeraceae</taxon>
        <taxon>Rhizophagus</taxon>
    </lineage>
</organism>
<evidence type="ECO:0000313" key="2">
    <source>
        <dbReference type="Proteomes" id="UP000018888"/>
    </source>
</evidence>
<accession>A0A2P4PF96</accession>
<sequence>MIELLPNGIKFLIMNRKKREVRKRKTILYLHDGGYYFLCKESHRSITSSLAKK</sequence>
<name>A0A2P4PF96_RHIID</name>
<dbReference type="EMBL" id="AUPC02000249">
    <property type="protein sequence ID" value="POG64068.1"/>
    <property type="molecule type" value="Genomic_DNA"/>
</dbReference>
<dbReference type="Proteomes" id="UP000018888">
    <property type="component" value="Unassembled WGS sequence"/>
</dbReference>
<reference evidence="1 2" key="1">
    <citation type="journal article" date="2013" name="Proc. Natl. Acad. Sci. U.S.A.">
        <title>Genome of an arbuscular mycorrhizal fungus provides insight into the oldest plant symbiosis.</title>
        <authorList>
            <person name="Tisserant E."/>
            <person name="Malbreil M."/>
            <person name="Kuo A."/>
            <person name="Kohler A."/>
            <person name="Symeonidi A."/>
            <person name="Balestrini R."/>
            <person name="Charron P."/>
            <person name="Duensing N."/>
            <person name="Frei Dit Frey N."/>
            <person name="Gianinazzi-Pearson V."/>
            <person name="Gilbert L.B."/>
            <person name="Handa Y."/>
            <person name="Herr J.R."/>
            <person name="Hijri M."/>
            <person name="Koul R."/>
            <person name="Kawaguchi M."/>
            <person name="Krajinski F."/>
            <person name="Lammers P.J."/>
            <person name="Masclaux F.G."/>
            <person name="Murat C."/>
            <person name="Morin E."/>
            <person name="Ndikumana S."/>
            <person name="Pagni M."/>
            <person name="Petitpierre D."/>
            <person name="Requena N."/>
            <person name="Rosikiewicz P."/>
            <person name="Riley R."/>
            <person name="Saito K."/>
            <person name="San Clemente H."/>
            <person name="Shapiro H."/>
            <person name="van Tuinen D."/>
            <person name="Becard G."/>
            <person name="Bonfante P."/>
            <person name="Paszkowski U."/>
            <person name="Shachar-Hill Y.Y."/>
            <person name="Tuskan G.A."/>
            <person name="Young P.W."/>
            <person name="Sanders I.R."/>
            <person name="Henrissat B."/>
            <person name="Rensing S.A."/>
            <person name="Grigoriev I.V."/>
            <person name="Corradi N."/>
            <person name="Roux C."/>
            <person name="Martin F."/>
        </authorList>
    </citation>
    <scope>NUCLEOTIDE SEQUENCE [LARGE SCALE GENOMIC DNA]</scope>
    <source>
        <strain evidence="1 2">DAOM 197198</strain>
    </source>
</reference>
<dbReference type="AlphaFoldDB" id="A0A2P4PF96"/>